<dbReference type="FunCoup" id="Q01X48">
    <property type="interactions" value="11"/>
</dbReference>
<dbReference type="HOGENOM" id="CLU_027634_2_2_0"/>
<reference evidence="2" key="1">
    <citation type="submission" date="2006-10" db="EMBL/GenBank/DDBJ databases">
        <title>Complete sequence of Solibacter usitatus Ellin6076.</title>
        <authorList>
            <consortium name="US DOE Joint Genome Institute"/>
            <person name="Copeland A."/>
            <person name="Lucas S."/>
            <person name="Lapidus A."/>
            <person name="Barry K."/>
            <person name="Detter J.C."/>
            <person name="Glavina del Rio T."/>
            <person name="Hammon N."/>
            <person name="Israni S."/>
            <person name="Dalin E."/>
            <person name="Tice H."/>
            <person name="Pitluck S."/>
            <person name="Thompson L.S."/>
            <person name="Brettin T."/>
            <person name="Bruce D."/>
            <person name="Han C."/>
            <person name="Tapia R."/>
            <person name="Gilna P."/>
            <person name="Schmutz J."/>
            <person name="Larimer F."/>
            <person name="Land M."/>
            <person name="Hauser L."/>
            <person name="Kyrpides N."/>
            <person name="Mikhailova N."/>
            <person name="Janssen P.H."/>
            <person name="Kuske C.R."/>
            <person name="Richardson P."/>
        </authorList>
    </citation>
    <scope>NUCLEOTIDE SEQUENCE</scope>
    <source>
        <strain evidence="2">Ellin6076</strain>
    </source>
</reference>
<feature type="domain" description="Carbohydrate kinase PfkB" evidence="1">
    <location>
        <begin position="14"/>
        <end position="285"/>
    </location>
</feature>
<dbReference type="InterPro" id="IPR052562">
    <property type="entry name" value="Ketohexokinase-related"/>
</dbReference>
<dbReference type="PANTHER" id="PTHR42774:SF3">
    <property type="entry name" value="KETOHEXOKINASE"/>
    <property type="match status" value="1"/>
</dbReference>
<dbReference type="OrthoDB" id="9813569at2"/>
<dbReference type="InterPro" id="IPR029056">
    <property type="entry name" value="Ribokinase-like"/>
</dbReference>
<accession>Q01X48</accession>
<dbReference type="EMBL" id="CP000473">
    <property type="protein sequence ID" value="ABJ85767.1"/>
    <property type="molecule type" value="Genomic_DNA"/>
</dbReference>
<protein>
    <submittedName>
        <fullName evidence="2">PfkB domain protein</fullName>
    </submittedName>
</protein>
<dbReference type="PANTHER" id="PTHR42774">
    <property type="entry name" value="PHOSPHOTRANSFERASE SYSTEM TRANSPORT PROTEIN"/>
    <property type="match status" value="1"/>
</dbReference>
<dbReference type="SUPFAM" id="SSF53613">
    <property type="entry name" value="Ribokinase-like"/>
    <property type="match status" value="1"/>
</dbReference>
<evidence type="ECO:0000259" key="1">
    <source>
        <dbReference type="Pfam" id="PF00294"/>
    </source>
</evidence>
<dbReference type="InterPro" id="IPR011611">
    <property type="entry name" value="PfkB_dom"/>
</dbReference>
<evidence type="ECO:0000313" key="2">
    <source>
        <dbReference type="EMBL" id="ABJ85767.1"/>
    </source>
</evidence>
<gene>
    <name evidence="2" type="ordered locus">Acid_4808</name>
</gene>
<dbReference type="Gene3D" id="3.40.1190.20">
    <property type="match status" value="1"/>
</dbReference>
<dbReference type="Pfam" id="PF00294">
    <property type="entry name" value="PfkB"/>
    <property type="match status" value="1"/>
</dbReference>
<dbReference type="GO" id="GO:0003824">
    <property type="term" value="F:catalytic activity"/>
    <property type="evidence" value="ECO:0007669"/>
    <property type="project" value="UniProtKB-ARBA"/>
</dbReference>
<sequence>MPDYDVVGVGLNATDTVLIVPHFPAYAGKVPFEDEHMSPGGQVASALVACSRLGLRAKYIGSVGDDLRGRIQLESLQGTGINLDHVLLRPGCANQSAYIIIDRSTGERTVLWQRDDCLKILPEEITDEMISCARLLHIDGHDTPAVARAAEIARRHGIPVTVDVDTIYHGFDRVLPNVDYLVASSEFPTAWTGETDPFKALATIQDEYGMKVAAMTLGAHGALARENGRFHYAPAFVVNCVDTTGAGDVFHGAFCYAVLQGMPMSQALEFSNAMAALNCTALGARGGIRGLDEVHALMARAERRSHSDFAARAARPS</sequence>
<dbReference type="KEGG" id="sus:Acid_4808"/>
<dbReference type="STRING" id="234267.Acid_4808"/>
<dbReference type="AlphaFoldDB" id="Q01X48"/>
<organism evidence="2">
    <name type="scientific">Solibacter usitatus (strain Ellin6076)</name>
    <dbReference type="NCBI Taxonomy" id="234267"/>
    <lineage>
        <taxon>Bacteria</taxon>
        <taxon>Pseudomonadati</taxon>
        <taxon>Acidobacteriota</taxon>
        <taxon>Terriglobia</taxon>
        <taxon>Bryobacterales</taxon>
        <taxon>Solibacteraceae</taxon>
        <taxon>Candidatus Solibacter</taxon>
    </lineage>
</organism>
<proteinExistence type="predicted"/>
<dbReference type="eggNOG" id="COG0524">
    <property type="taxonomic scope" value="Bacteria"/>
</dbReference>
<dbReference type="InParanoid" id="Q01X48"/>
<name>Q01X48_SOLUE</name>